<sequence length="543" mass="62235">MSLMSKIILRQGIHIGEPAAEDDRQFLSECFVDLPIVDQLKDFASPKCILLGRTGTGKTAILNNIEATNRNCIRLDPKDIAFDYIANSNIISFLFDSGCNLSLLFQHLWKHVFCTKVIQKYFESRNIFDIALDSISPAKSGMKSYLENYSDKFWIEHDVAIREISDSFAGRLESELRSTLGADFAKIESGMISELNLSSSQRKEIIARTQKAVSDMQMRELARAIDSLNEIMNNRQKQYYVIIDELDLDWVDSSIKYSLIRSLIESAKSLRKLRNVKVIIALRTDLYERSINDDNVEGIQPEKYEGMICDIRWNERSLRNVVDKRIEFMFKRTYTKQGVKFTDIFPSDIRRIESFEYIVERTLYRPRDIIAFLNSILDISAGSPTISARNVTEAEANYSRKRFDALCREWETLHPHLKIYLGFLRGRTGKHDVSTIALREIIMDVCLAVDDAAKEGQLKDSVERQCEIYSRRENPSKLRDVASSLLAVFYKVGAVELKLSKGDVFRACYKNESHIAENQIGLDAAFKVTPMLWRSLGITPNLG</sequence>
<organism evidence="1 2">
    <name type="scientific">Brucella pseudogrignonensis</name>
    <dbReference type="NCBI Taxonomy" id="419475"/>
    <lineage>
        <taxon>Bacteria</taxon>
        <taxon>Pseudomonadati</taxon>
        <taxon>Pseudomonadota</taxon>
        <taxon>Alphaproteobacteria</taxon>
        <taxon>Hyphomicrobiales</taxon>
        <taxon>Brucellaceae</taxon>
        <taxon>Brucella/Ochrobactrum group</taxon>
        <taxon>Brucella</taxon>
    </lineage>
</organism>
<dbReference type="Proteomes" id="UP001184614">
    <property type="component" value="Unassembled WGS sequence"/>
</dbReference>
<keyword evidence="2" id="KW-1185">Reference proteome</keyword>
<dbReference type="NCBIfam" id="NF047389">
    <property type="entry name" value="ATPase_Sll1717"/>
    <property type="match status" value="1"/>
</dbReference>
<gene>
    <name evidence="1" type="ORF">J2782_001493</name>
</gene>
<dbReference type="SUPFAM" id="SSF52540">
    <property type="entry name" value="P-loop containing nucleoside triphosphate hydrolases"/>
    <property type="match status" value="1"/>
</dbReference>
<protein>
    <recommendedName>
        <fullName evidence="3">DNA repair ATPase</fullName>
    </recommendedName>
</protein>
<reference evidence="1 2" key="1">
    <citation type="submission" date="2023-07" db="EMBL/GenBank/DDBJ databases">
        <title>Sorghum-associated microbial communities from plants grown in Nebraska, USA.</title>
        <authorList>
            <person name="Schachtman D."/>
        </authorList>
    </citation>
    <scope>NUCLEOTIDE SEQUENCE [LARGE SCALE GENOMIC DNA]</scope>
    <source>
        <strain evidence="1 2">DS1730</strain>
    </source>
</reference>
<dbReference type="EMBL" id="JAVDQT010000001">
    <property type="protein sequence ID" value="MDR6431788.1"/>
    <property type="molecule type" value="Genomic_DNA"/>
</dbReference>
<comment type="caution">
    <text evidence="1">The sequence shown here is derived from an EMBL/GenBank/DDBJ whole genome shotgun (WGS) entry which is preliminary data.</text>
</comment>
<name>A0ABU1M6W1_9HYPH</name>
<dbReference type="RefSeq" id="WP_310010964.1">
    <property type="nucleotide sequence ID" value="NZ_JAVDQT010000001.1"/>
</dbReference>
<dbReference type="InterPro" id="IPR027417">
    <property type="entry name" value="P-loop_NTPase"/>
</dbReference>
<accession>A0ABU1M6W1</accession>
<evidence type="ECO:0000313" key="2">
    <source>
        <dbReference type="Proteomes" id="UP001184614"/>
    </source>
</evidence>
<dbReference type="InterPro" id="IPR059206">
    <property type="entry name" value="Sll1717-like"/>
</dbReference>
<dbReference type="Gene3D" id="3.40.50.300">
    <property type="entry name" value="P-loop containing nucleotide triphosphate hydrolases"/>
    <property type="match status" value="1"/>
</dbReference>
<evidence type="ECO:0000313" key="1">
    <source>
        <dbReference type="EMBL" id="MDR6431788.1"/>
    </source>
</evidence>
<proteinExistence type="predicted"/>
<evidence type="ECO:0008006" key="3">
    <source>
        <dbReference type="Google" id="ProtNLM"/>
    </source>
</evidence>